<keyword evidence="12" id="KW-1185">Reference proteome</keyword>
<evidence type="ECO:0000256" key="3">
    <source>
        <dbReference type="ARBA" id="ARBA00022475"/>
    </source>
</evidence>
<feature type="transmembrane region" description="Helical" evidence="7">
    <location>
        <begin position="12"/>
        <end position="29"/>
    </location>
</feature>
<dbReference type="Gene3D" id="3.30.70.100">
    <property type="match status" value="1"/>
</dbReference>
<dbReference type="InterPro" id="IPR049142">
    <property type="entry name" value="MS_channel_1st"/>
</dbReference>
<dbReference type="Pfam" id="PF21082">
    <property type="entry name" value="MS_channel_3rd"/>
    <property type="match status" value="1"/>
</dbReference>
<gene>
    <name evidence="11" type="primary">mscS</name>
    <name evidence="11" type="ORF">BN85314790</name>
</gene>
<dbReference type="PANTHER" id="PTHR30460:SF0">
    <property type="entry name" value="MODERATE CONDUCTANCE MECHANOSENSITIVE CHANNEL YBIO"/>
    <property type="match status" value="1"/>
</dbReference>
<keyword evidence="3" id="KW-1003">Cell membrane</keyword>
<evidence type="ECO:0000256" key="7">
    <source>
        <dbReference type="SAM" id="Phobius"/>
    </source>
</evidence>
<name>U4KQ15_9MOLU</name>
<feature type="domain" description="Mechanosensitive ion channel MscS C-terminal" evidence="9">
    <location>
        <begin position="252"/>
        <end position="335"/>
    </location>
</feature>
<dbReference type="InterPro" id="IPR011066">
    <property type="entry name" value="MscS_channel_C_sf"/>
</dbReference>
<dbReference type="Pfam" id="PF21088">
    <property type="entry name" value="MS_channel_1st"/>
    <property type="match status" value="1"/>
</dbReference>
<dbReference type="STRING" id="61635.BN85314790"/>
<dbReference type="Pfam" id="PF00924">
    <property type="entry name" value="MS_channel_2nd"/>
    <property type="match status" value="1"/>
</dbReference>
<dbReference type="SUPFAM" id="SSF50182">
    <property type="entry name" value="Sm-like ribonucleoproteins"/>
    <property type="match status" value="1"/>
</dbReference>
<dbReference type="AlphaFoldDB" id="U4KQ15"/>
<evidence type="ECO:0000313" key="12">
    <source>
        <dbReference type="Proteomes" id="UP000032737"/>
    </source>
</evidence>
<evidence type="ECO:0000259" key="9">
    <source>
        <dbReference type="Pfam" id="PF21082"/>
    </source>
</evidence>
<dbReference type="SUPFAM" id="SSF82861">
    <property type="entry name" value="Mechanosensitive channel protein MscS (YggB), transmembrane region"/>
    <property type="match status" value="1"/>
</dbReference>
<dbReference type="Proteomes" id="UP000032737">
    <property type="component" value="Chromosome"/>
</dbReference>
<keyword evidence="4 7" id="KW-0812">Transmembrane</keyword>
<evidence type="ECO:0000256" key="4">
    <source>
        <dbReference type="ARBA" id="ARBA00022692"/>
    </source>
</evidence>
<dbReference type="OrthoDB" id="9809206at2"/>
<dbReference type="GO" id="GO:0008381">
    <property type="term" value="F:mechanosensitive monoatomic ion channel activity"/>
    <property type="evidence" value="ECO:0007669"/>
    <property type="project" value="InterPro"/>
</dbReference>
<feature type="domain" description="Mechanosensitive ion channel MscS" evidence="8">
    <location>
        <begin position="182"/>
        <end position="245"/>
    </location>
</feature>
<feature type="domain" description="Mechanosensitive ion channel transmembrane helices 2/3" evidence="10">
    <location>
        <begin position="139"/>
        <end position="179"/>
    </location>
</feature>
<comment type="similarity">
    <text evidence="2">Belongs to the MscS (TC 1.A.23) family.</text>
</comment>
<feature type="transmembrane region" description="Helical" evidence="7">
    <location>
        <begin position="90"/>
        <end position="111"/>
    </location>
</feature>
<evidence type="ECO:0000259" key="8">
    <source>
        <dbReference type="Pfam" id="PF00924"/>
    </source>
</evidence>
<dbReference type="PANTHER" id="PTHR30460">
    <property type="entry name" value="MODERATE CONDUCTANCE MECHANOSENSITIVE CHANNEL YBIO"/>
    <property type="match status" value="1"/>
</dbReference>
<dbReference type="Gene3D" id="1.10.287.1260">
    <property type="match status" value="1"/>
</dbReference>
<evidence type="ECO:0000256" key="5">
    <source>
        <dbReference type="ARBA" id="ARBA00022989"/>
    </source>
</evidence>
<dbReference type="GO" id="GO:0005886">
    <property type="term" value="C:plasma membrane"/>
    <property type="evidence" value="ECO:0007669"/>
    <property type="project" value="UniProtKB-SubCell"/>
</dbReference>
<dbReference type="InterPro" id="IPR049278">
    <property type="entry name" value="MS_channel_C"/>
</dbReference>
<dbReference type="HOGENOM" id="CLU_037945_8_2_14"/>
<accession>U4KQ15</accession>
<evidence type="ECO:0000256" key="6">
    <source>
        <dbReference type="ARBA" id="ARBA00023136"/>
    </source>
</evidence>
<feature type="transmembrane region" description="Helical" evidence="7">
    <location>
        <begin position="132"/>
        <end position="157"/>
    </location>
</feature>
<keyword evidence="6 7" id="KW-0472">Membrane</keyword>
<dbReference type="SUPFAM" id="SSF82689">
    <property type="entry name" value="Mechanosensitive channel protein MscS (YggB), C-terminal domain"/>
    <property type="match status" value="1"/>
</dbReference>
<comment type="subcellular location">
    <subcellularLocation>
        <location evidence="1">Cell membrane</location>
        <topology evidence="1">Multi-pass membrane protein</topology>
    </subcellularLocation>
</comment>
<reference evidence="11 12" key="1">
    <citation type="journal article" date="2013" name="J. Mol. Microbiol. Biotechnol.">
        <title>Analysis of the Complete Genomes of Acholeplasma brassicae , A. palmae and A. laidlawii and Their Comparison to the Obligate Parasites from ' Candidatus Phytoplasma'.</title>
        <authorList>
            <person name="Kube M."/>
            <person name="Siewert C."/>
            <person name="Migdoll A.M."/>
            <person name="Duduk B."/>
            <person name="Holz S."/>
            <person name="Rabus R."/>
            <person name="Seemuller E."/>
            <person name="Mitrovic J."/>
            <person name="Muller I."/>
            <person name="Buttner C."/>
            <person name="Reinhardt R."/>
        </authorList>
    </citation>
    <scope>NUCLEOTIDE SEQUENCE [LARGE SCALE GENOMIC DNA]</scope>
    <source>
        <strain evidence="12">0502</strain>
    </source>
</reference>
<sequence length="347" mass="38518">MFTLLTSSTGLNALYTGLVVLGVIVFWLIEKQLMKKHEEKMSKLLLLIVYLVLFGVLIVAFGVILYIWNYDLNAYFNNISGGFIEFIEQSIGRVVSSLIVIFILMFVLKVAKTSLNRVGVKESQNQRRKRTIAKLTLSLFRYVLGIIAILIVLAIWGVNVAPALAGLGIAGLVIGLGAQKFINDLISGFFIVFEHHYDVGDTIEAGGFRGEVTEIGLKTTKLKNFKGEVKIIANGDVTTLINHSKLPSLAIVEFGISYDANMQQTIDILNQELPKLANELPVIIEGPTVLGVIDLANSSVNMRVTAKTLNLQHFGVERKIRQRIKEILDENNIEIPFPQVVVHQKND</sequence>
<feature type="transmembrane region" description="Helical" evidence="7">
    <location>
        <begin position="44"/>
        <end position="70"/>
    </location>
</feature>
<dbReference type="InterPro" id="IPR045276">
    <property type="entry name" value="YbiO_bact"/>
</dbReference>
<dbReference type="InterPro" id="IPR011014">
    <property type="entry name" value="MscS_channel_TM-2"/>
</dbReference>
<keyword evidence="5 7" id="KW-1133">Transmembrane helix</keyword>
<dbReference type="Gene3D" id="2.30.30.60">
    <property type="match status" value="1"/>
</dbReference>
<proteinExistence type="inferred from homology"/>
<dbReference type="RefSeq" id="WP_030005359.1">
    <property type="nucleotide sequence ID" value="NC_022549.1"/>
</dbReference>
<evidence type="ECO:0000256" key="1">
    <source>
        <dbReference type="ARBA" id="ARBA00004651"/>
    </source>
</evidence>
<protein>
    <submittedName>
        <fullName evidence="11">Putative mechanosensitive ion channel protein</fullName>
    </submittedName>
</protein>
<dbReference type="InterPro" id="IPR023408">
    <property type="entry name" value="MscS_beta-dom_sf"/>
</dbReference>
<dbReference type="InterPro" id="IPR006685">
    <property type="entry name" value="MscS_channel_2nd"/>
</dbReference>
<evidence type="ECO:0000313" key="11">
    <source>
        <dbReference type="EMBL" id="CCV66500.1"/>
    </source>
</evidence>
<dbReference type="InterPro" id="IPR010920">
    <property type="entry name" value="LSM_dom_sf"/>
</dbReference>
<evidence type="ECO:0000259" key="10">
    <source>
        <dbReference type="Pfam" id="PF21088"/>
    </source>
</evidence>
<dbReference type="EMBL" id="FO681348">
    <property type="protein sequence ID" value="CCV66500.1"/>
    <property type="molecule type" value="Genomic_DNA"/>
</dbReference>
<organism evidence="11 12">
    <name type="scientific">Acholeplasma brassicae</name>
    <dbReference type="NCBI Taxonomy" id="61635"/>
    <lineage>
        <taxon>Bacteria</taxon>
        <taxon>Bacillati</taxon>
        <taxon>Mycoplasmatota</taxon>
        <taxon>Mollicutes</taxon>
        <taxon>Acholeplasmatales</taxon>
        <taxon>Acholeplasmataceae</taxon>
        <taxon>Acholeplasma</taxon>
    </lineage>
</organism>
<dbReference type="KEGG" id="abra:BN85314790"/>
<evidence type="ECO:0000256" key="2">
    <source>
        <dbReference type="ARBA" id="ARBA00008017"/>
    </source>
</evidence>